<dbReference type="GO" id="GO:0061579">
    <property type="term" value="F:N-acyl homoserine lactone synthase activity"/>
    <property type="evidence" value="ECO:0007669"/>
    <property type="project" value="UniProtKB-UniRule"/>
</dbReference>
<dbReference type="Pfam" id="PF00765">
    <property type="entry name" value="Autoind_synth"/>
    <property type="match status" value="1"/>
</dbReference>
<dbReference type="Proteomes" id="UP000253420">
    <property type="component" value="Unassembled WGS sequence"/>
</dbReference>
<dbReference type="AlphaFoldDB" id="A0A368K434"/>
<dbReference type="InterPro" id="IPR001690">
    <property type="entry name" value="Autoind_synthase"/>
</dbReference>
<dbReference type="InterPro" id="IPR016181">
    <property type="entry name" value="Acyl_CoA_acyltransferase"/>
</dbReference>
<dbReference type="PROSITE" id="PS51187">
    <property type="entry name" value="AUTOINDUCER_SYNTH_2"/>
    <property type="match status" value="1"/>
</dbReference>
<evidence type="ECO:0000256" key="6">
    <source>
        <dbReference type="ARBA" id="ARBA00048576"/>
    </source>
</evidence>
<dbReference type="GO" id="GO:0009372">
    <property type="term" value="P:quorum sensing"/>
    <property type="evidence" value="ECO:0007669"/>
    <property type="project" value="UniProtKB-UniRule"/>
</dbReference>
<keyword evidence="2 7" id="KW-0673">Quorum sensing</keyword>
<comment type="similarity">
    <text evidence="7 8">Belongs to the autoinducer synthase family.</text>
</comment>
<evidence type="ECO:0000256" key="5">
    <source>
        <dbReference type="ARBA" id="ARBA00022929"/>
    </source>
</evidence>
<comment type="catalytic activity">
    <reaction evidence="6 8">
        <text>a fatty acyl-[ACP] + S-adenosyl-L-methionine = an N-acyl-L-homoserine lactone + S-methyl-5'-thioadenosine + holo-[ACP] + H(+)</text>
        <dbReference type="Rhea" id="RHEA:10096"/>
        <dbReference type="Rhea" id="RHEA-COMP:9685"/>
        <dbReference type="Rhea" id="RHEA-COMP:14125"/>
        <dbReference type="ChEBI" id="CHEBI:15378"/>
        <dbReference type="ChEBI" id="CHEBI:17509"/>
        <dbReference type="ChEBI" id="CHEBI:55474"/>
        <dbReference type="ChEBI" id="CHEBI:59789"/>
        <dbReference type="ChEBI" id="CHEBI:64479"/>
        <dbReference type="ChEBI" id="CHEBI:138651"/>
        <dbReference type="EC" id="2.3.1.184"/>
    </reaction>
</comment>
<dbReference type="PANTHER" id="PTHR39322:SF1">
    <property type="entry name" value="ISOVALERYL-HOMOSERINE LACTONE SYNTHASE"/>
    <property type="match status" value="1"/>
</dbReference>
<sequence>MAKEERSMLHYVHPHQRPQYRSLLDDYFRLRKTIFHDKLGWSVNVTGDMEKDIYDTMDCLYILSTSADGELLGGLRQMVTTGPTLTWEVFSDLVPDRTSIMSPRVWETTRFCISPSASHLKFNSGLNRVSIELSLGALEYGIEQGVTRHIAVCERTVFELSRSLRMPSEILGSRIEPNGSEILCVAWEVSEESAARLKWVGSMAQVA</sequence>
<evidence type="ECO:0000256" key="8">
    <source>
        <dbReference type="RuleBase" id="RU361135"/>
    </source>
</evidence>
<dbReference type="PRINTS" id="PR01549">
    <property type="entry name" value="AUTOINDCRSYN"/>
</dbReference>
<keyword evidence="4 8" id="KW-0949">S-adenosyl-L-methionine</keyword>
<comment type="caution">
    <text evidence="9">The sequence shown here is derived from an EMBL/GenBank/DDBJ whole genome shotgun (WGS) entry which is preliminary data.</text>
</comment>
<evidence type="ECO:0000313" key="10">
    <source>
        <dbReference type="Proteomes" id="UP000253420"/>
    </source>
</evidence>
<dbReference type="PANTHER" id="PTHR39322">
    <property type="entry name" value="ACYL-HOMOSERINE-LACTONE SYNTHASE"/>
    <property type="match status" value="1"/>
</dbReference>
<dbReference type="GO" id="GO:0007165">
    <property type="term" value="P:signal transduction"/>
    <property type="evidence" value="ECO:0007669"/>
    <property type="project" value="TreeGrafter"/>
</dbReference>
<proteinExistence type="inferred from homology"/>
<keyword evidence="3 8" id="KW-0808">Transferase</keyword>
<evidence type="ECO:0000256" key="7">
    <source>
        <dbReference type="PROSITE-ProRule" id="PRU00533"/>
    </source>
</evidence>
<dbReference type="Gene3D" id="3.40.630.30">
    <property type="match status" value="1"/>
</dbReference>
<dbReference type="InterPro" id="IPR018311">
    <property type="entry name" value="Autoind_synth_CS"/>
</dbReference>
<accession>A0A368K434</accession>
<organism evidence="9 10">
    <name type="scientific">Phyllobacterium salinisoli</name>
    <dbReference type="NCBI Taxonomy" id="1899321"/>
    <lineage>
        <taxon>Bacteria</taxon>
        <taxon>Pseudomonadati</taxon>
        <taxon>Pseudomonadota</taxon>
        <taxon>Alphaproteobacteria</taxon>
        <taxon>Hyphomicrobiales</taxon>
        <taxon>Phyllobacteriaceae</taxon>
        <taxon>Phyllobacterium</taxon>
    </lineage>
</organism>
<evidence type="ECO:0000256" key="3">
    <source>
        <dbReference type="ARBA" id="ARBA00022679"/>
    </source>
</evidence>
<dbReference type="EC" id="2.3.1.184" evidence="1 8"/>
<keyword evidence="10" id="KW-1185">Reference proteome</keyword>
<protein>
    <recommendedName>
        <fullName evidence="1 8">Acyl-homoserine-lactone synthase</fullName>
        <ecNumber evidence="1 8">2.3.1.184</ecNumber>
    </recommendedName>
    <alternativeName>
        <fullName evidence="8">Autoinducer synthesis protein</fullName>
    </alternativeName>
</protein>
<name>A0A368K434_9HYPH</name>
<dbReference type="EMBL" id="QOZG01000004">
    <property type="protein sequence ID" value="RCS24001.1"/>
    <property type="molecule type" value="Genomic_DNA"/>
</dbReference>
<evidence type="ECO:0000256" key="4">
    <source>
        <dbReference type="ARBA" id="ARBA00022691"/>
    </source>
</evidence>
<evidence type="ECO:0000256" key="1">
    <source>
        <dbReference type="ARBA" id="ARBA00012340"/>
    </source>
</evidence>
<evidence type="ECO:0000313" key="9">
    <source>
        <dbReference type="EMBL" id="RCS24001.1"/>
    </source>
</evidence>
<gene>
    <name evidence="9" type="ORF">DUT91_12160</name>
</gene>
<evidence type="ECO:0000256" key="2">
    <source>
        <dbReference type="ARBA" id="ARBA00022654"/>
    </source>
</evidence>
<dbReference type="PROSITE" id="PS00949">
    <property type="entry name" value="AUTOINDUCER_SYNTH_1"/>
    <property type="match status" value="1"/>
</dbReference>
<dbReference type="SUPFAM" id="SSF55729">
    <property type="entry name" value="Acyl-CoA N-acyltransferases (Nat)"/>
    <property type="match status" value="1"/>
</dbReference>
<reference evidence="9 10" key="1">
    <citation type="submission" date="2018-07" db="EMBL/GenBank/DDBJ databases">
        <title>The draft genome of Phyllobacterium salinisoli.</title>
        <authorList>
            <person name="Liu L."/>
            <person name="Li L."/>
            <person name="Zhang X."/>
            <person name="Liang L."/>
        </authorList>
    </citation>
    <scope>NUCLEOTIDE SEQUENCE [LARGE SCALE GENOMIC DNA]</scope>
    <source>
        <strain evidence="9 10">LLAN61</strain>
    </source>
</reference>
<keyword evidence="5 7" id="KW-0071">Autoinducer synthesis</keyword>